<evidence type="ECO:0000256" key="2">
    <source>
        <dbReference type="ARBA" id="ARBA00004401"/>
    </source>
</evidence>
<keyword evidence="13 23" id="KW-0862">Zinc</keyword>
<dbReference type="InterPro" id="IPR014782">
    <property type="entry name" value="Peptidase_M1_dom"/>
</dbReference>
<feature type="site" description="Transition state stabilizer" evidence="24">
    <location>
        <position position="487"/>
    </location>
</feature>
<keyword evidence="8" id="KW-0336">GPI-anchor</keyword>
<evidence type="ECO:0000256" key="16">
    <source>
        <dbReference type="ARBA" id="ARBA00022989"/>
    </source>
</evidence>
<dbReference type="InterPro" id="IPR034016">
    <property type="entry name" value="M1_APN-typ"/>
</dbReference>
<evidence type="ECO:0000313" key="29">
    <source>
        <dbReference type="EMBL" id="KYN04893.1"/>
    </source>
</evidence>
<comment type="similarity">
    <text evidence="4 25">Belongs to the peptidase M1 family.</text>
</comment>
<dbReference type="Gene3D" id="1.10.390.10">
    <property type="entry name" value="Neutral Protease Domain 2"/>
    <property type="match status" value="1"/>
</dbReference>
<keyword evidence="21" id="KW-0449">Lipoprotein</keyword>
<dbReference type="InterPro" id="IPR027268">
    <property type="entry name" value="Peptidase_M4/M1_CTD_sf"/>
</dbReference>
<evidence type="ECO:0000256" key="7">
    <source>
        <dbReference type="ARBA" id="ARBA00022475"/>
    </source>
</evidence>
<dbReference type="FunFam" id="1.10.390.10:FF:000016">
    <property type="entry name" value="Glutamyl aminopeptidase"/>
    <property type="match status" value="1"/>
</dbReference>
<feature type="domain" description="ERAP1-like C-terminal" evidence="27">
    <location>
        <begin position="628"/>
        <end position="951"/>
    </location>
</feature>
<comment type="subcellular location">
    <subcellularLocation>
        <location evidence="3">Cell membrane</location>
        <topology evidence="3">Lipid-anchor</topology>
        <topology evidence="3">GPI-anchor</topology>
    </subcellularLocation>
    <subcellularLocation>
        <location evidence="2">Cell membrane</location>
        <topology evidence="2">Single-pass type II membrane protein</topology>
    </subcellularLocation>
</comment>
<dbReference type="InterPro" id="IPR042097">
    <property type="entry name" value="Aminopeptidase_N-like_N_sf"/>
</dbReference>
<organism evidence="29 30">
    <name type="scientific">Cyphomyrmex costatus</name>
    <dbReference type="NCBI Taxonomy" id="456900"/>
    <lineage>
        <taxon>Eukaryota</taxon>
        <taxon>Metazoa</taxon>
        <taxon>Ecdysozoa</taxon>
        <taxon>Arthropoda</taxon>
        <taxon>Hexapoda</taxon>
        <taxon>Insecta</taxon>
        <taxon>Pterygota</taxon>
        <taxon>Neoptera</taxon>
        <taxon>Endopterygota</taxon>
        <taxon>Hymenoptera</taxon>
        <taxon>Apocrita</taxon>
        <taxon>Aculeata</taxon>
        <taxon>Formicoidea</taxon>
        <taxon>Formicidae</taxon>
        <taxon>Myrmicinae</taxon>
        <taxon>Cyphomyrmex</taxon>
    </lineage>
</organism>
<keyword evidence="16" id="KW-1133">Transmembrane helix</keyword>
<dbReference type="GO" id="GO:0005737">
    <property type="term" value="C:cytoplasm"/>
    <property type="evidence" value="ECO:0007669"/>
    <property type="project" value="TreeGrafter"/>
</dbReference>
<keyword evidence="11 23" id="KW-0479">Metal-binding</keyword>
<name>A0A195CW34_9HYME</name>
<dbReference type="SUPFAM" id="SSF55486">
    <property type="entry name" value="Metalloproteases ('zincins'), catalytic domain"/>
    <property type="match status" value="1"/>
</dbReference>
<evidence type="ECO:0000256" key="20">
    <source>
        <dbReference type="ARBA" id="ARBA00023180"/>
    </source>
</evidence>
<dbReference type="InterPro" id="IPR045357">
    <property type="entry name" value="Aminopeptidase_N-like_N"/>
</dbReference>
<dbReference type="GO" id="GO:0042277">
    <property type="term" value="F:peptide binding"/>
    <property type="evidence" value="ECO:0007669"/>
    <property type="project" value="TreeGrafter"/>
</dbReference>
<evidence type="ECO:0000256" key="11">
    <source>
        <dbReference type="ARBA" id="ARBA00022723"/>
    </source>
</evidence>
<evidence type="ECO:0000259" key="28">
    <source>
        <dbReference type="Pfam" id="PF17900"/>
    </source>
</evidence>
<feature type="domain" description="Aminopeptidase N-like N-terminal" evidence="28">
    <location>
        <begin position="94"/>
        <end position="289"/>
    </location>
</feature>
<dbReference type="Gene3D" id="2.60.40.1730">
    <property type="entry name" value="tricorn interacting facor f3 domain"/>
    <property type="match status" value="1"/>
</dbReference>
<keyword evidence="18" id="KW-0472">Membrane</keyword>
<dbReference type="FunFam" id="2.60.40.1730:FF:000012">
    <property type="entry name" value="Aminopeptidase N"/>
    <property type="match status" value="1"/>
</dbReference>
<accession>A0A195CW34</accession>
<keyword evidence="15" id="KW-0735">Signal-anchor</keyword>
<keyword evidence="7" id="KW-1003">Cell membrane</keyword>
<evidence type="ECO:0000256" key="13">
    <source>
        <dbReference type="ARBA" id="ARBA00022833"/>
    </source>
</evidence>
<dbReference type="FunFam" id="1.25.50.20:FF:000001">
    <property type="entry name" value="Aminopeptidase"/>
    <property type="match status" value="1"/>
</dbReference>
<evidence type="ECO:0000256" key="23">
    <source>
        <dbReference type="PIRSR" id="PIRSR634016-3"/>
    </source>
</evidence>
<dbReference type="Pfam" id="PF01433">
    <property type="entry name" value="Peptidase_M1"/>
    <property type="match status" value="1"/>
</dbReference>
<evidence type="ECO:0000256" key="15">
    <source>
        <dbReference type="ARBA" id="ARBA00022968"/>
    </source>
</evidence>
<keyword evidence="6 25" id="KW-0031">Aminopeptidase</keyword>
<sequence length="980" mass="113481">MGNIKVESRPKGGAPYFDAASATKLESLRCSNSYSACINLSLICIYLATLIVLLNQTIVEATSCDQHDSNRPDDAYSTLFDPDESFILPKEVIPLHYDIYLYPKLKEGTFSGKVTILINVTQDYNKKFIALHQKNLNVKSAKLIMYDLNEDYEINISSVSKPTKYEIFIITTENDIKSGLYNLSLEFDGSLKDKIDGFYSSTYQYISDEINEIRYIGTTQFQPTYARKAFPCFDEPHFKATFSIKLVCPMDDGYHVLSNMNIKNTQEHTPERNLATVTFAKTVRMSTYLVAFIISDFVSTSKMVKNLDGREFPISVYTTRLQSKENRDFAVDIGVKAFEYYINLFKIDYPLPKLDMVGIPDFKSGAMENWGLVTYRETRLIYNDRNNSIYDKRAVINVICHEIAHMWFGNLVTVNWWNDIWLNEGFATFMAYKCSDAIVPNQGYMEEFPVQVMQNVFVSDSKLSSHPIINNIQNTDDIASFFDDISYQKGASVIRMMENFFGSDVFFSAINTYLNKYAYENAETENLFDVLQDAVGNKLNVTDVMDTWTRQEGFPVINVKKSANKFVLTQKRFLDDPDAKSDPSKSNYGYRWTIPITYITNRNKKPTLVWFDRNSNKVVIKVNRRTKWIKLNAGQVGFYQVNYKKEWKTFKDLLHSHHTRISSLDRANLLSDMFSLADAGEIEYNTVMDISVYLIKENHALPWAVAKSKLMTMYTLLTSSSEPNIADKFQSFILILLDTAYKNVIWIDNMTEVMPLTHMDRTLRSMVIELTCAMGSPDCLKRVGELFKEWLIEDKPQHPDIRELIYYYGMRYHSDENDWNVMFEKFKDEIDPSEKNKIMMGLAGINSTKVLQEYISRAVDEKYVRTQDFLNCLIVISRNPDGTSLVWDWVRENWEFLVNRYSLNDRYLGQLIPSITRSFATQSRLDEIKAFFEKYSEAGAGAASRARTLEIVSKNIKWIAKNAKIIDKWFLKNWPINKFY</sequence>
<dbReference type="Pfam" id="PF17900">
    <property type="entry name" value="Peptidase_M1_N"/>
    <property type="match status" value="1"/>
</dbReference>
<keyword evidence="9 25" id="KW-0645">Protease</keyword>
<evidence type="ECO:0000256" key="22">
    <source>
        <dbReference type="PIRSR" id="PIRSR634016-1"/>
    </source>
</evidence>
<dbReference type="SUPFAM" id="SSF63737">
    <property type="entry name" value="Leukotriene A4 hydrolase N-terminal domain"/>
    <property type="match status" value="1"/>
</dbReference>
<reference evidence="29 30" key="1">
    <citation type="submission" date="2016-03" db="EMBL/GenBank/DDBJ databases">
        <title>Cyphomyrmex costatus WGS genome.</title>
        <authorList>
            <person name="Nygaard S."/>
            <person name="Hu H."/>
            <person name="Boomsma J."/>
            <person name="Zhang G."/>
        </authorList>
    </citation>
    <scope>NUCLEOTIDE SEQUENCE [LARGE SCALE GENOMIC DNA]</scope>
    <source>
        <strain evidence="29">MS0001</strain>
        <tissue evidence="29">Whole body</tissue>
    </source>
</reference>
<evidence type="ECO:0000256" key="4">
    <source>
        <dbReference type="ARBA" id="ARBA00010136"/>
    </source>
</evidence>
<keyword evidence="30" id="KW-1185">Reference proteome</keyword>
<evidence type="ECO:0000313" key="30">
    <source>
        <dbReference type="Proteomes" id="UP000078542"/>
    </source>
</evidence>
<dbReference type="GO" id="GO:0070006">
    <property type="term" value="F:metalloaminopeptidase activity"/>
    <property type="evidence" value="ECO:0007669"/>
    <property type="project" value="TreeGrafter"/>
</dbReference>
<dbReference type="EC" id="3.4.11.-" evidence="25"/>
<evidence type="ECO:0000259" key="26">
    <source>
        <dbReference type="Pfam" id="PF01433"/>
    </source>
</evidence>
<evidence type="ECO:0000256" key="19">
    <source>
        <dbReference type="ARBA" id="ARBA00023157"/>
    </source>
</evidence>
<dbReference type="PRINTS" id="PR00756">
    <property type="entry name" value="ALADIPTASE"/>
</dbReference>
<evidence type="ECO:0000256" key="12">
    <source>
        <dbReference type="ARBA" id="ARBA00022801"/>
    </source>
</evidence>
<feature type="domain" description="Peptidase M1 membrane alanine aminopeptidase" evidence="26">
    <location>
        <begin position="329"/>
        <end position="548"/>
    </location>
</feature>
<dbReference type="InterPro" id="IPR050344">
    <property type="entry name" value="Peptidase_M1_aminopeptidases"/>
</dbReference>
<gene>
    <name evidence="29" type="ORF">ALC62_04277</name>
</gene>
<evidence type="ECO:0000256" key="24">
    <source>
        <dbReference type="PIRSR" id="PIRSR634016-4"/>
    </source>
</evidence>
<evidence type="ECO:0000256" key="25">
    <source>
        <dbReference type="RuleBase" id="RU364040"/>
    </source>
</evidence>
<keyword evidence="12 25" id="KW-0378">Hydrolase</keyword>
<evidence type="ECO:0000256" key="3">
    <source>
        <dbReference type="ARBA" id="ARBA00004609"/>
    </source>
</evidence>
<evidence type="ECO:0000256" key="21">
    <source>
        <dbReference type="ARBA" id="ARBA00023288"/>
    </source>
</evidence>
<dbReference type="Gene3D" id="1.25.50.20">
    <property type="match status" value="1"/>
</dbReference>
<dbReference type="Proteomes" id="UP000078542">
    <property type="component" value="Unassembled WGS sequence"/>
</dbReference>
<dbReference type="GO" id="GO:0006508">
    <property type="term" value="P:proteolysis"/>
    <property type="evidence" value="ECO:0007669"/>
    <property type="project" value="UniProtKB-KW"/>
</dbReference>
<dbReference type="Gene3D" id="2.60.40.1910">
    <property type="match status" value="1"/>
</dbReference>
<dbReference type="GO" id="GO:0004230">
    <property type="term" value="F:glutamyl aminopeptidase activity"/>
    <property type="evidence" value="ECO:0007669"/>
    <property type="project" value="UniProtKB-EC"/>
</dbReference>
<dbReference type="GO" id="GO:0098552">
    <property type="term" value="C:side of membrane"/>
    <property type="evidence" value="ECO:0007669"/>
    <property type="project" value="UniProtKB-KW"/>
</dbReference>
<keyword evidence="17 25" id="KW-0482">Metalloprotease</keyword>
<evidence type="ECO:0000256" key="1">
    <source>
        <dbReference type="ARBA" id="ARBA00001703"/>
    </source>
</evidence>
<evidence type="ECO:0000256" key="14">
    <source>
        <dbReference type="ARBA" id="ARBA00022837"/>
    </source>
</evidence>
<evidence type="ECO:0000259" key="27">
    <source>
        <dbReference type="Pfam" id="PF11838"/>
    </source>
</evidence>
<feature type="binding site" evidence="23">
    <location>
        <position position="424"/>
    </location>
    <ligand>
        <name>Zn(2+)</name>
        <dbReference type="ChEBI" id="CHEBI:29105"/>
        <note>catalytic</note>
    </ligand>
</feature>
<dbReference type="EMBL" id="KQ977220">
    <property type="protein sequence ID" value="KYN04893.1"/>
    <property type="molecule type" value="Genomic_DNA"/>
</dbReference>
<evidence type="ECO:0000256" key="9">
    <source>
        <dbReference type="ARBA" id="ARBA00022670"/>
    </source>
</evidence>
<dbReference type="GO" id="GO:0008270">
    <property type="term" value="F:zinc ion binding"/>
    <property type="evidence" value="ECO:0007669"/>
    <property type="project" value="UniProtKB-UniRule"/>
</dbReference>
<keyword evidence="14" id="KW-0106">Calcium</keyword>
<evidence type="ECO:0000256" key="6">
    <source>
        <dbReference type="ARBA" id="ARBA00022438"/>
    </source>
</evidence>
<protein>
    <recommendedName>
        <fullName evidence="25">Aminopeptidase</fullName>
        <ecNumber evidence="25">3.4.11.-</ecNumber>
    </recommendedName>
</protein>
<evidence type="ECO:0000256" key="18">
    <source>
        <dbReference type="ARBA" id="ARBA00023136"/>
    </source>
</evidence>
<comment type="subunit">
    <text evidence="5">Homodimer; disulfide-linked.</text>
</comment>
<dbReference type="PANTHER" id="PTHR11533">
    <property type="entry name" value="PROTEASE M1 ZINC METALLOPROTEASE"/>
    <property type="match status" value="1"/>
</dbReference>
<feature type="active site" description="Proton acceptor" evidence="22">
    <location>
        <position position="402"/>
    </location>
</feature>
<comment type="catalytic activity">
    <reaction evidence="1">
        <text>Release of N-terminal glutamate (and to a lesser extent aspartate) from a peptide.</text>
        <dbReference type="EC" id="3.4.11.7"/>
    </reaction>
</comment>
<keyword evidence="19" id="KW-1015">Disulfide bond</keyword>
<evidence type="ECO:0000256" key="5">
    <source>
        <dbReference type="ARBA" id="ARBA00011748"/>
    </source>
</evidence>
<dbReference type="GO" id="GO:0043171">
    <property type="term" value="P:peptide catabolic process"/>
    <property type="evidence" value="ECO:0007669"/>
    <property type="project" value="TreeGrafter"/>
</dbReference>
<dbReference type="PANTHER" id="PTHR11533:SF276">
    <property type="entry name" value="GLUTAMYL AMINOPEPTIDASE"/>
    <property type="match status" value="1"/>
</dbReference>
<proteinExistence type="inferred from homology"/>
<keyword evidence="20" id="KW-0325">Glycoprotein</keyword>
<dbReference type="GO" id="GO:0005886">
    <property type="term" value="C:plasma membrane"/>
    <property type="evidence" value="ECO:0007669"/>
    <property type="project" value="UniProtKB-SubCell"/>
</dbReference>
<evidence type="ECO:0000256" key="8">
    <source>
        <dbReference type="ARBA" id="ARBA00022622"/>
    </source>
</evidence>
<dbReference type="GO" id="GO:0005615">
    <property type="term" value="C:extracellular space"/>
    <property type="evidence" value="ECO:0007669"/>
    <property type="project" value="TreeGrafter"/>
</dbReference>
<dbReference type="InterPro" id="IPR001930">
    <property type="entry name" value="Peptidase_M1"/>
</dbReference>
<dbReference type="FunFam" id="2.60.40.1910:FF:000003">
    <property type="entry name" value="Aminopeptidase"/>
    <property type="match status" value="1"/>
</dbReference>
<comment type="cofactor">
    <cofactor evidence="23 25">
        <name>Zn(2+)</name>
        <dbReference type="ChEBI" id="CHEBI:29105"/>
    </cofactor>
    <text evidence="23 25">Binds 1 zinc ion per subunit.</text>
</comment>
<dbReference type="Pfam" id="PF11838">
    <property type="entry name" value="ERAP1_C"/>
    <property type="match status" value="1"/>
</dbReference>
<dbReference type="STRING" id="456900.A0A195CW34"/>
<feature type="binding site" evidence="23">
    <location>
        <position position="405"/>
    </location>
    <ligand>
        <name>Zn(2+)</name>
        <dbReference type="ChEBI" id="CHEBI:29105"/>
        <note>catalytic</note>
    </ligand>
</feature>
<feature type="binding site" evidence="23">
    <location>
        <position position="401"/>
    </location>
    <ligand>
        <name>Zn(2+)</name>
        <dbReference type="ChEBI" id="CHEBI:29105"/>
        <note>catalytic</note>
    </ligand>
</feature>
<dbReference type="AlphaFoldDB" id="A0A195CW34"/>
<dbReference type="InterPro" id="IPR024571">
    <property type="entry name" value="ERAP1-like_C_dom"/>
</dbReference>
<evidence type="ECO:0000256" key="10">
    <source>
        <dbReference type="ARBA" id="ARBA00022692"/>
    </source>
</evidence>
<keyword evidence="10" id="KW-0812">Transmembrane</keyword>
<dbReference type="CDD" id="cd09601">
    <property type="entry name" value="M1_APN-Q_like"/>
    <property type="match status" value="1"/>
</dbReference>
<evidence type="ECO:0000256" key="17">
    <source>
        <dbReference type="ARBA" id="ARBA00023049"/>
    </source>
</evidence>